<evidence type="ECO:0000256" key="1">
    <source>
        <dbReference type="SAM" id="MobiDB-lite"/>
    </source>
</evidence>
<keyword evidence="2" id="KW-0472">Membrane</keyword>
<comment type="caution">
    <text evidence="3">The sequence shown here is derived from an EMBL/GenBank/DDBJ whole genome shotgun (WGS) entry which is preliminary data.</text>
</comment>
<accession>A0A9D3UEU5</accession>
<proteinExistence type="predicted"/>
<dbReference type="PANTHER" id="PTHR46033:SF8">
    <property type="entry name" value="PROTEIN MAINTENANCE OF MERISTEMS-LIKE"/>
    <property type="match status" value="1"/>
</dbReference>
<sequence length="203" mass="22790">MLLPPHSCTPPVLSATICCCCMLLLCSPYCMLLLCSPFNGKKVANGGPYKHDPPNQTPTHRKRERKERKEKKKKKKRLPIDGNAVTGVSSISRPATLCYELLGRSLSEGNFASLRFTWLKVIHGSDIPSDDPESCWRGGIMAIIPSSAHVHSNLWCTSVPVINFQIVEWYHGDRVLYQFGYIQYIPTLPVRLGKIHGMNRKGK</sequence>
<evidence type="ECO:0000313" key="3">
    <source>
        <dbReference type="EMBL" id="KAH1039364.1"/>
    </source>
</evidence>
<feature type="transmembrane region" description="Helical" evidence="2">
    <location>
        <begin position="12"/>
        <end position="35"/>
    </location>
</feature>
<reference evidence="3 4" key="1">
    <citation type="journal article" date="2021" name="Plant Biotechnol. J.">
        <title>Multi-omics assisted identification of the key and species-specific regulatory components of drought-tolerant mechanisms in Gossypium stocksii.</title>
        <authorList>
            <person name="Yu D."/>
            <person name="Ke L."/>
            <person name="Zhang D."/>
            <person name="Wu Y."/>
            <person name="Sun Y."/>
            <person name="Mei J."/>
            <person name="Sun J."/>
            <person name="Sun Y."/>
        </authorList>
    </citation>
    <scope>NUCLEOTIDE SEQUENCE [LARGE SCALE GENOMIC DNA]</scope>
    <source>
        <strain evidence="4">cv. E1</strain>
        <tissue evidence="3">Leaf</tissue>
    </source>
</reference>
<feature type="region of interest" description="Disordered" evidence="1">
    <location>
        <begin position="46"/>
        <end position="79"/>
    </location>
</feature>
<dbReference type="Proteomes" id="UP000828251">
    <property type="component" value="Unassembled WGS sequence"/>
</dbReference>
<dbReference type="PANTHER" id="PTHR46033">
    <property type="entry name" value="PROTEIN MAIN-LIKE 2"/>
    <property type="match status" value="1"/>
</dbReference>
<feature type="compositionally biased region" description="Basic residues" evidence="1">
    <location>
        <begin position="59"/>
        <end position="77"/>
    </location>
</feature>
<gene>
    <name evidence="3" type="ORF">J1N35_041107</name>
</gene>
<evidence type="ECO:0000256" key="2">
    <source>
        <dbReference type="SAM" id="Phobius"/>
    </source>
</evidence>
<dbReference type="InterPro" id="IPR044824">
    <property type="entry name" value="MAIN-like"/>
</dbReference>
<dbReference type="AlphaFoldDB" id="A0A9D3UEU5"/>
<dbReference type="GO" id="GO:0010073">
    <property type="term" value="P:meristem maintenance"/>
    <property type="evidence" value="ECO:0007669"/>
    <property type="project" value="InterPro"/>
</dbReference>
<evidence type="ECO:0000313" key="4">
    <source>
        <dbReference type="Proteomes" id="UP000828251"/>
    </source>
</evidence>
<dbReference type="EMBL" id="JAIQCV010000012">
    <property type="protein sequence ID" value="KAH1039364.1"/>
    <property type="molecule type" value="Genomic_DNA"/>
</dbReference>
<dbReference type="OrthoDB" id="593744at2759"/>
<protein>
    <submittedName>
        <fullName evidence="3">Uncharacterized protein</fullName>
    </submittedName>
</protein>
<keyword evidence="2" id="KW-1133">Transmembrane helix</keyword>
<keyword evidence="4" id="KW-1185">Reference proteome</keyword>
<keyword evidence="2" id="KW-0812">Transmembrane</keyword>
<name>A0A9D3UEU5_9ROSI</name>
<organism evidence="3 4">
    <name type="scientific">Gossypium stocksii</name>
    <dbReference type="NCBI Taxonomy" id="47602"/>
    <lineage>
        <taxon>Eukaryota</taxon>
        <taxon>Viridiplantae</taxon>
        <taxon>Streptophyta</taxon>
        <taxon>Embryophyta</taxon>
        <taxon>Tracheophyta</taxon>
        <taxon>Spermatophyta</taxon>
        <taxon>Magnoliopsida</taxon>
        <taxon>eudicotyledons</taxon>
        <taxon>Gunneridae</taxon>
        <taxon>Pentapetalae</taxon>
        <taxon>rosids</taxon>
        <taxon>malvids</taxon>
        <taxon>Malvales</taxon>
        <taxon>Malvaceae</taxon>
        <taxon>Malvoideae</taxon>
        <taxon>Gossypium</taxon>
    </lineage>
</organism>